<dbReference type="PIRSF" id="PIRSF006606">
    <property type="entry name" value="UCP006606"/>
    <property type="match status" value="1"/>
</dbReference>
<protein>
    <recommendedName>
        <fullName evidence="3">DUF356 domain-containing protein</fullName>
    </recommendedName>
</protein>
<sequence>MKSFALVRADDSDKVKIALHDLERYGHIQFSATPKRIEPAYADELLVSVMDVSLKSKCNSAALVELNNHAGAAISRLKKIHPPAHIIIISPRHKMFEELASKFSKYPEFDRTFTHPKNSQNMEIVQEKGEISNPMPKE</sequence>
<dbReference type="Proteomes" id="UP000056925">
    <property type="component" value="Chromosome"/>
</dbReference>
<organism evidence="1 2">
    <name type="scientific">Methanosarcina thermophila CHTI-55</name>
    <dbReference type="NCBI Taxonomy" id="1434121"/>
    <lineage>
        <taxon>Archaea</taxon>
        <taxon>Methanobacteriati</taxon>
        <taxon>Methanobacteriota</taxon>
        <taxon>Stenosarchaea group</taxon>
        <taxon>Methanomicrobia</taxon>
        <taxon>Methanosarcinales</taxon>
        <taxon>Methanosarcinaceae</taxon>
        <taxon>Methanosarcina</taxon>
    </lineage>
</organism>
<dbReference type="AlphaFoldDB" id="A0A0E3KRQ9"/>
<dbReference type="GeneID" id="41603208"/>
<dbReference type="RefSeq" id="WP_048167256.1">
    <property type="nucleotide sequence ID" value="NZ_CP009502.1"/>
</dbReference>
<dbReference type="PATRIC" id="fig|1434121.4.peg.2263"/>
<dbReference type="HOGENOM" id="CLU_145818_1_0_2"/>
<evidence type="ECO:0000313" key="2">
    <source>
        <dbReference type="Proteomes" id="UP000056925"/>
    </source>
</evidence>
<name>A0A0E3KRQ9_METTE</name>
<proteinExistence type="predicted"/>
<dbReference type="InterPro" id="IPR007154">
    <property type="entry name" value="DUF356"/>
</dbReference>
<dbReference type="Pfam" id="PF04009">
    <property type="entry name" value="DUF356"/>
    <property type="match status" value="1"/>
</dbReference>
<accession>A0A0E3KRQ9</accession>
<dbReference type="EMBL" id="CP009502">
    <property type="protein sequence ID" value="AKB16168.1"/>
    <property type="molecule type" value="Genomic_DNA"/>
</dbReference>
<evidence type="ECO:0000313" key="1">
    <source>
        <dbReference type="EMBL" id="AKB16168.1"/>
    </source>
</evidence>
<evidence type="ECO:0008006" key="3">
    <source>
        <dbReference type="Google" id="ProtNLM"/>
    </source>
</evidence>
<gene>
    <name evidence="1" type="ORF">MSTHC_1850</name>
</gene>
<dbReference type="KEGG" id="mthe:MSTHC_1850"/>
<reference evidence="1 2" key="1">
    <citation type="submission" date="2014-07" db="EMBL/GenBank/DDBJ databases">
        <title>Methanogenic archaea and the global carbon cycle.</title>
        <authorList>
            <person name="Henriksen J.R."/>
            <person name="Luke J."/>
            <person name="Reinhart S."/>
            <person name="Benedict M.N."/>
            <person name="Youngblut N.D."/>
            <person name="Metcalf M.E."/>
            <person name="Whitaker R.J."/>
            <person name="Metcalf W.W."/>
        </authorList>
    </citation>
    <scope>NUCLEOTIDE SEQUENCE [LARGE SCALE GENOMIC DNA]</scope>
    <source>
        <strain evidence="1 2">CHTI-55</strain>
    </source>
</reference>